<dbReference type="Proteomes" id="UP000270224">
    <property type="component" value="Unassembled WGS sequence"/>
</dbReference>
<dbReference type="InterPro" id="IPR001296">
    <property type="entry name" value="Glyco_trans_1"/>
</dbReference>
<proteinExistence type="predicted"/>
<feature type="domain" description="Glycosyl transferase family 1" evidence="1">
    <location>
        <begin position="240"/>
        <end position="398"/>
    </location>
</feature>
<evidence type="ECO:0000259" key="1">
    <source>
        <dbReference type="Pfam" id="PF00534"/>
    </source>
</evidence>
<reference evidence="3" key="2">
    <citation type="submission" date="2018-11" db="EMBL/GenBank/DDBJ databases">
        <title>Proposal to divide the Flavobacteriaceae and reorganize its genera based on Amino Acid Identity values calculated from whole genome sequences.</title>
        <authorList>
            <person name="Nicholson A.C."/>
            <person name="Gulvik C.A."/>
            <person name="Whitney A.M."/>
            <person name="Humrighouse B.W."/>
            <person name="Bell M."/>
            <person name="Holmens B."/>
            <person name="Steigerwalt A."/>
            <person name="Villarma A."/>
            <person name="Sheth M."/>
            <person name="Batra D."/>
            <person name="Pryor J."/>
            <person name="Bernardet J.-F."/>
            <person name="Hugo C."/>
            <person name="Kampfer P."/>
            <person name="Newman J."/>
            <person name="Mcquiston J.R."/>
        </authorList>
    </citation>
    <scope>NUCLEOTIDE SEQUENCE [LARGE SCALE GENOMIC DNA]</scope>
    <source>
        <strain evidence="3">H3056</strain>
    </source>
</reference>
<accession>A0A3N0WRZ7</accession>
<gene>
    <name evidence="2" type="ORF">EGI11_08370</name>
</gene>
<organism evidence="2 3">
    <name type="scientific">Kaistella daneshvariae</name>
    <dbReference type="NCBI Taxonomy" id="2487074"/>
    <lineage>
        <taxon>Bacteria</taxon>
        <taxon>Pseudomonadati</taxon>
        <taxon>Bacteroidota</taxon>
        <taxon>Flavobacteriia</taxon>
        <taxon>Flavobacteriales</taxon>
        <taxon>Weeksellaceae</taxon>
        <taxon>Chryseobacterium group</taxon>
        <taxon>Kaistella</taxon>
    </lineage>
</organism>
<sequence>MFFIPGNWKKTALCWISISKKICSIYTNLSNNSVAEKKKILIRIGSLRHGGAEKVLVTFLKNLPDNKYEIDLLLNLYSGKYLAEVPAWINIKYLNKGEMITTNRPQDLPRKIFRVIYQKILKSFPSILYRLILKGKKYDVEFAAIHGMRDEILNSPLKNSKKIIWIHNDLKKTEFKNYTEAEFLKFFGFDKILVISEKIRRDFEQISRNSEKGNKIVRIYNPLDTEEILRKSNLPLENYTFEKNVKTFVSVGTVFPQKGFDRLLKVHRQLLDEGFDHRILIIGDGYDFENIKKLQFELKVTETSTLLGYAENPYPYMKAAYFYILSSRYEGFPTVLFEAITLKKKIIATDVSGVREMLDDGNLGLIIENSEKGIYEGMKKALEKPEIFTKSEQNLAEYQAPFSLKKSVQELIKIIDDL</sequence>
<name>A0A3N0WRZ7_9FLAO</name>
<comment type="caution">
    <text evidence="2">The sequence shown here is derived from an EMBL/GenBank/DDBJ whole genome shotgun (WGS) entry which is preliminary data.</text>
</comment>
<dbReference type="PANTHER" id="PTHR12526:SF630">
    <property type="entry name" value="GLYCOSYLTRANSFERASE"/>
    <property type="match status" value="1"/>
</dbReference>
<dbReference type="CDD" id="cd03811">
    <property type="entry name" value="GT4_GT28_WabH-like"/>
    <property type="match status" value="1"/>
</dbReference>
<dbReference type="AlphaFoldDB" id="A0A3N0WRZ7"/>
<reference evidence="3" key="1">
    <citation type="submission" date="2018-11" db="EMBL/GenBank/DDBJ databases">
        <title>Proposal to divide the Flavobacteriaceae and reorganize its genera based on Amino Acid Identity values calculated from whole genome sequences.</title>
        <authorList>
            <person name="Nicholson A.C."/>
            <person name="Gulvik C.A."/>
            <person name="Whitney A.M."/>
            <person name="Humrighouse B.W."/>
            <person name="Bell M."/>
            <person name="Holmes B."/>
            <person name="Steigerwalt A."/>
            <person name="Villarma A."/>
            <person name="Sheth M."/>
            <person name="Batra D."/>
            <person name="Pryor J."/>
            <person name="Bernardet J.-F."/>
            <person name="Hugo C."/>
            <person name="Kampfer P."/>
            <person name="Newman J."/>
            <person name="Mcquiston J.R."/>
        </authorList>
    </citation>
    <scope>NUCLEOTIDE SEQUENCE [LARGE SCALE GENOMIC DNA]</scope>
    <source>
        <strain evidence="3">H3056</strain>
    </source>
</reference>
<protein>
    <submittedName>
        <fullName evidence="2">Glycosyltransferase</fullName>
    </submittedName>
</protein>
<dbReference type="Pfam" id="PF00534">
    <property type="entry name" value="Glycos_transf_1"/>
    <property type="match status" value="1"/>
</dbReference>
<dbReference type="SUPFAM" id="SSF53756">
    <property type="entry name" value="UDP-Glycosyltransferase/glycogen phosphorylase"/>
    <property type="match status" value="1"/>
</dbReference>
<keyword evidence="2" id="KW-0808">Transferase</keyword>
<dbReference type="EMBL" id="RJUG01000004">
    <property type="protein sequence ID" value="ROI07695.1"/>
    <property type="molecule type" value="Genomic_DNA"/>
</dbReference>
<dbReference type="GO" id="GO:0016757">
    <property type="term" value="F:glycosyltransferase activity"/>
    <property type="evidence" value="ECO:0007669"/>
    <property type="project" value="InterPro"/>
</dbReference>
<dbReference type="PANTHER" id="PTHR12526">
    <property type="entry name" value="GLYCOSYLTRANSFERASE"/>
    <property type="match status" value="1"/>
</dbReference>
<dbReference type="OrthoDB" id="791981at2"/>
<evidence type="ECO:0000313" key="3">
    <source>
        <dbReference type="Proteomes" id="UP000270224"/>
    </source>
</evidence>
<dbReference type="Gene3D" id="3.40.50.2000">
    <property type="entry name" value="Glycogen Phosphorylase B"/>
    <property type="match status" value="2"/>
</dbReference>
<evidence type="ECO:0000313" key="2">
    <source>
        <dbReference type="EMBL" id="ROI07695.1"/>
    </source>
</evidence>